<gene>
    <name evidence="7" type="ORF">KSP40_PGU019656</name>
</gene>
<dbReference type="CDD" id="cd06661">
    <property type="entry name" value="GGCT_like"/>
    <property type="match status" value="1"/>
</dbReference>
<comment type="similarity">
    <text evidence="2">Belongs to the gamma-glutamylcyclotransferase family.</text>
</comment>
<dbReference type="PANTHER" id="PTHR31544">
    <property type="entry name" value="AIG2-LIKE PROTEIN D"/>
    <property type="match status" value="1"/>
</dbReference>
<dbReference type="PANTHER" id="PTHR31544:SF2">
    <property type="entry name" value="AIG2-LIKE PROTEIN D"/>
    <property type="match status" value="1"/>
</dbReference>
<organism evidence="7 8">
    <name type="scientific">Platanthera guangdongensis</name>
    <dbReference type="NCBI Taxonomy" id="2320717"/>
    <lineage>
        <taxon>Eukaryota</taxon>
        <taxon>Viridiplantae</taxon>
        <taxon>Streptophyta</taxon>
        <taxon>Embryophyta</taxon>
        <taxon>Tracheophyta</taxon>
        <taxon>Spermatophyta</taxon>
        <taxon>Magnoliopsida</taxon>
        <taxon>Liliopsida</taxon>
        <taxon>Asparagales</taxon>
        <taxon>Orchidaceae</taxon>
        <taxon>Orchidoideae</taxon>
        <taxon>Orchideae</taxon>
        <taxon>Orchidinae</taxon>
        <taxon>Platanthera</taxon>
    </lineage>
</organism>
<evidence type="ECO:0000256" key="1">
    <source>
        <dbReference type="ARBA" id="ARBA00002782"/>
    </source>
</evidence>
<dbReference type="InterPro" id="IPR036568">
    <property type="entry name" value="GGCT-like_sf"/>
</dbReference>
<evidence type="ECO:0000259" key="6">
    <source>
        <dbReference type="Pfam" id="PF06094"/>
    </source>
</evidence>
<dbReference type="Proteomes" id="UP001412067">
    <property type="component" value="Unassembled WGS sequence"/>
</dbReference>
<name>A0ABR2MX30_9ASPA</name>
<sequence length="185" mass="19985">MGVTAASMTAGAAGAAGSAAATLPLHNIFVYGSLLADEVVNALLKRVPTCSPATLNGYDRYSIKGRVYPAILPAEGKKTYGRVILGVTDAELYILDTFEDEEYKRNTVEVFLNDDSEKLLAETYVWGDKDDQNLFGEWDFELEVTSVPSYHAEMEAAAHEGFPRNDGRLRPGIGTSGVENTSGDL</sequence>
<dbReference type="Gene3D" id="3.10.490.10">
    <property type="entry name" value="Gamma-glutamyl cyclotransferase-like"/>
    <property type="match status" value="1"/>
</dbReference>
<feature type="domain" description="Gamma-glutamylcyclotransferase AIG2-like" evidence="6">
    <location>
        <begin position="28"/>
        <end position="139"/>
    </location>
</feature>
<feature type="region of interest" description="Disordered" evidence="5">
    <location>
        <begin position="161"/>
        <end position="185"/>
    </location>
</feature>
<dbReference type="InterPro" id="IPR013024">
    <property type="entry name" value="GGCT-like"/>
</dbReference>
<protein>
    <recommendedName>
        <fullName evidence="4">Putative gamma-glutamylcyclotransferase</fullName>
    </recommendedName>
</protein>
<comment type="caution">
    <text evidence="7">The sequence shown here is derived from an EMBL/GenBank/DDBJ whole genome shotgun (WGS) entry which is preliminary data.</text>
</comment>
<keyword evidence="8" id="KW-1185">Reference proteome</keyword>
<dbReference type="EMBL" id="JBBWWR010000004">
    <property type="protein sequence ID" value="KAK8967986.1"/>
    <property type="molecule type" value="Genomic_DNA"/>
</dbReference>
<evidence type="ECO:0000256" key="2">
    <source>
        <dbReference type="ARBA" id="ARBA00008861"/>
    </source>
</evidence>
<accession>A0ABR2MX30</accession>
<comment type="function">
    <text evidence="1">Putative gamma-glutamylcyclotransferase.</text>
</comment>
<dbReference type="Pfam" id="PF06094">
    <property type="entry name" value="GGACT"/>
    <property type="match status" value="1"/>
</dbReference>
<reference evidence="7 8" key="1">
    <citation type="journal article" date="2022" name="Nat. Plants">
        <title>Genomes of leafy and leafless Platanthera orchids illuminate the evolution of mycoheterotrophy.</title>
        <authorList>
            <person name="Li M.H."/>
            <person name="Liu K.W."/>
            <person name="Li Z."/>
            <person name="Lu H.C."/>
            <person name="Ye Q.L."/>
            <person name="Zhang D."/>
            <person name="Wang J.Y."/>
            <person name="Li Y.F."/>
            <person name="Zhong Z.M."/>
            <person name="Liu X."/>
            <person name="Yu X."/>
            <person name="Liu D.K."/>
            <person name="Tu X.D."/>
            <person name="Liu B."/>
            <person name="Hao Y."/>
            <person name="Liao X.Y."/>
            <person name="Jiang Y.T."/>
            <person name="Sun W.H."/>
            <person name="Chen J."/>
            <person name="Chen Y.Q."/>
            <person name="Ai Y."/>
            <person name="Zhai J.W."/>
            <person name="Wu S.S."/>
            <person name="Zhou Z."/>
            <person name="Hsiao Y.Y."/>
            <person name="Wu W.L."/>
            <person name="Chen Y.Y."/>
            <person name="Lin Y.F."/>
            <person name="Hsu J.L."/>
            <person name="Li C.Y."/>
            <person name="Wang Z.W."/>
            <person name="Zhao X."/>
            <person name="Zhong W.Y."/>
            <person name="Ma X.K."/>
            <person name="Ma L."/>
            <person name="Huang J."/>
            <person name="Chen G.Z."/>
            <person name="Huang M.Z."/>
            <person name="Huang L."/>
            <person name="Peng D.H."/>
            <person name="Luo Y.B."/>
            <person name="Zou S.Q."/>
            <person name="Chen S.P."/>
            <person name="Lan S."/>
            <person name="Tsai W.C."/>
            <person name="Van de Peer Y."/>
            <person name="Liu Z.J."/>
        </authorList>
    </citation>
    <scope>NUCLEOTIDE SEQUENCE [LARGE SCALE GENOMIC DNA]</scope>
    <source>
        <strain evidence="7">Lor288</strain>
    </source>
</reference>
<evidence type="ECO:0000256" key="5">
    <source>
        <dbReference type="SAM" id="MobiDB-lite"/>
    </source>
</evidence>
<proteinExistence type="inferred from homology"/>
<keyword evidence="3" id="KW-0808">Transferase</keyword>
<dbReference type="InterPro" id="IPR009288">
    <property type="entry name" value="AIG2-like_dom"/>
</dbReference>
<evidence type="ECO:0000313" key="7">
    <source>
        <dbReference type="EMBL" id="KAK8967986.1"/>
    </source>
</evidence>
<dbReference type="InterPro" id="IPR045038">
    <property type="entry name" value="AIG2-like"/>
</dbReference>
<dbReference type="SUPFAM" id="SSF110857">
    <property type="entry name" value="Gamma-glutamyl cyclotransferase-like"/>
    <property type="match status" value="1"/>
</dbReference>
<evidence type="ECO:0000256" key="3">
    <source>
        <dbReference type="ARBA" id="ARBA00022679"/>
    </source>
</evidence>
<evidence type="ECO:0000313" key="8">
    <source>
        <dbReference type="Proteomes" id="UP001412067"/>
    </source>
</evidence>
<evidence type="ECO:0000256" key="4">
    <source>
        <dbReference type="ARBA" id="ARBA00030602"/>
    </source>
</evidence>